<dbReference type="GO" id="GO:0006265">
    <property type="term" value="P:DNA topological change"/>
    <property type="evidence" value="ECO:0007669"/>
    <property type="project" value="InterPro"/>
</dbReference>
<evidence type="ECO:0000256" key="6">
    <source>
        <dbReference type="ARBA" id="ARBA00023235"/>
    </source>
</evidence>
<comment type="caution">
    <text evidence="10">The sequence shown here is derived from an EMBL/GenBank/DDBJ whole genome shotgun (WGS) entry which is preliminary data.</text>
</comment>
<evidence type="ECO:0000256" key="2">
    <source>
        <dbReference type="ARBA" id="ARBA00009446"/>
    </source>
</evidence>
<dbReference type="GO" id="GO:0005634">
    <property type="term" value="C:nucleus"/>
    <property type="evidence" value="ECO:0007669"/>
    <property type="project" value="TreeGrafter"/>
</dbReference>
<dbReference type="InterPro" id="IPR034144">
    <property type="entry name" value="TOPRIM_TopoIII"/>
</dbReference>
<dbReference type="InterPro" id="IPR013825">
    <property type="entry name" value="Topo_IA_cen_sub2"/>
</dbReference>
<keyword evidence="11" id="KW-1185">Reference proteome</keyword>
<proteinExistence type="inferred from homology"/>
<dbReference type="GeneID" id="83213750"/>
<dbReference type="CDD" id="cd03362">
    <property type="entry name" value="TOPRIM_TopoIA_TopoIII"/>
    <property type="match status" value="1"/>
</dbReference>
<dbReference type="PROSITE" id="PS00396">
    <property type="entry name" value="TOPO_IA_1"/>
    <property type="match status" value="1"/>
</dbReference>
<evidence type="ECO:0000256" key="4">
    <source>
        <dbReference type="ARBA" id="ARBA00023029"/>
    </source>
</evidence>
<dbReference type="InterPro" id="IPR013497">
    <property type="entry name" value="Topo_IA_cen"/>
</dbReference>
<dbReference type="SUPFAM" id="SSF56712">
    <property type="entry name" value="Prokaryotic type I DNA topoisomerase"/>
    <property type="match status" value="1"/>
</dbReference>
<dbReference type="InterPro" id="IPR023405">
    <property type="entry name" value="Topo_IA_core_domain"/>
</dbReference>
<dbReference type="InterPro" id="IPR003602">
    <property type="entry name" value="Topo_IA_DNA-bd_dom"/>
</dbReference>
<dbReference type="InterPro" id="IPR013826">
    <property type="entry name" value="Topo_IA_cen_sub3"/>
</dbReference>
<evidence type="ECO:0000313" key="11">
    <source>
        <dbReference type="Proteomes" id="UP001234581"/>
    </source>
</evidence>
<dbReference type="Gene3D" id="3.40.50.140">
    <property type="match status" value="1"/>
</dbReference>
<comment type="function">
    <text evidence="7">Introduces a single-strand break via transesterification at a target site in duplex DNA. Releases the supercoiling and torsional tension of DNA introduced during the DNA replication and transcription by transiently cleaving and rejoining one strand of the DNA duplex. The scissile phosphodiester is attacked by the catalytic tyrosine of the enzyme, resulting in the formation of a DNA-(5'-phosphotyrosyl)-enzyme intermediate and the expulsion of a 3'-OH DNA strand.</text>
</comment>
<sequence>MRVLMVAEKPSLADALSRLLAPGGRYETHKRTTPVHEWTGPFRDDPNAHFKFTSVTGHVYNVDFTSEYNSWDLDPIKLFSGKIRKNEANPKMRLTQHLHNEAKGVDYLVLWLDCDREGENICFEVINNCLPAMKHKSMDHVLRARFSAITAQDVRRAMQNLGQPNENEAKAVDARQEFDLKVGVAFTRFQTRFFQGKYGNLDATVISYGPCQTPTLSFCVERHDRIQSFQPESFWSIAATIQKHGNPAVKLNWHRERIFDRSIASLFLGTIENEKYATVVDIETKRKSKQRPHALNTVELLKHCSSSLGISPSESMSIAERLYTQGYISYPRTETSKYPDNFDLDSVLKEQSRQSNWGQFCEELLRNGYTKPTSGTDVGDHPPITPMRVAEEGDLYGDAWRIYDFIARTFIGSISPNMQYTSTSVTFAIGNEKFHCKGSQVFSPGFASVMHWMSKADEYIPEFTKGESIPIASLSLPEGKTSPPEYLTEAELIGLMEQNGIGTDASIPTHINNICQRNYVAVTGAARRLVPTNLGIVLIHGYQKIDPELSLPTMRSDMEQQLNLIAMGKAPQRDVLEYFLDMFERKFAYFVKNIDAMDELFEATFSALAATGRPLSKCGKCKRYMKYIALKPNRLHCATCDETYSLPLNGNIKLYRELRCPLDDFELVLYSTGSKGTGYPICPYCYNHPPFEDTKKGMGCNHCLHPTCPHSMVTNAVGPCPESERETDPCQGRLVLDATSAPRWKLSCNECNIVTTFVDTIKHVSIVDELCEDCGGVILKAEFRENQNKPPVTGCIMCDDEMEGLLQTRFARKSVRARRGKGKKGGRRRKGKFADPKMRKLYADMR</sequence>
<evidence type="ECO:0000313" key="10">
    <source>
        <dbReference type="EMBL" id="KAJ8657812.1"/>
    </source>
</evidence>
<dbReference type="PRINTS" id="PR00417">
    <property type="entry name" value="PRTPISMRASEI"/>
</dbReference>
<evidence type="ECO:0000259" key="8">
    <source>
        <dbReference type="PROSITE" id="PS50880"/>
    </source>
</evidence>
<dbReference type="RefSeq" id="XP_058342725.1">
    <property type="nucleotide sequence ID" value="XM_058486368.1"/>
</dbReference>
<evidence type="ECO:0000256" key="1">
    <source>
        <dbReference type="ARBA" id="ARBA00000213"/>
    </source>
</evidence>
<dbReference type="GO" id="GO:0006310">
    <property type="term" value="P:DNA recombination"/>
    <property type="evidence" value="ECO:0007669"/>
    <property type="project" value="TreeGrafter"/>
</dbReference>
<evidence type="ECO:0000256" key="5">
    <source>
        <dbReference type="ARBA" id="ARBA00023125"/>
    </source>
</evidence>
<keyword evidence="4 7" id="KW-0799">Topoisomerase</keyword>
<dbReference type="SMART" id="SM00493">
    <property type="entry name" value="TOPRIM"/>
    <property type="match status" value="1"/>
</dbReference>
<dbReference type="AlphaFoldDB" id="A0AAD7V464"/>
<comment type="similarity">
    <text evidence="2 7">Belongs to the type IA topoisomerase family.</text>
</comment>
<dbReference type="PROSITE" id="PS50880">
    <property type="entry name" value="TOPRIM"/>
    <property type="match status" value="1"/>
</dbReference>
<dbReference type="SMART" id="SM00437">
    <property type="entry name" value="TOP1Ac"/>
    <property type="match status" value="1"/>
</dbReference>
<dbReference type="InterPro" id="IPR013824">
    <property type="entry name" value="Topo_IA_cen_sub1"/>
</dbReference>
<dbReference type="InterPro" id="IPR003601">
    <property type="entry name" value="Topo_IA_2"/>
</dbReference>
<dbReference type="Gene3D" id="1.10.290.10">
    <property type="entry name" value="Topoisomerase I, domain 4"/>
    <property type="match status" value="1"/>
</dbReference>
<dbReference type="InterPro" id="IPR006171">
    <property type="entry name" value="TOPRIM_dom"/>
</dbReference>
<dbReference type="PROSITE" id="PS52039">
    <property type="entry name" value="TOPO_IA_2"/>
    <property type="match status" value="1"/>
</dbReference>
<reference evidence="10 11" key="1">
    <citation type="submission" date="2023-03" db="EMBL/GenBank/DDBJ databases">
        <title>Genome sequence of Lichtheimia ornata CBS 291.66.</title>
        <authorList>
            <person name="Mohabir J.T."/>
            <person name="Shea T.P."/>
            <person name="Kurbessoian T."/>
            <person name="Berby B."/>
            <person name="Fontaine J."/>
            <person name="Livny J."/>
            <person name="Gnirke A."/>
            <person name="Stajich J.E."/>
            <person name="Cuomo C.A."/>
        </authorList>
    </citation>
    <scope>NUCLEOTIDE SEQUENCE [LARGE SCALE GENOMIC DNA]</scope>
    <source>
        <strain evidence="10">CBS 291.66</strain>
    </source>
</reference>
<dbReference type="SMART" id="SM00436">
    <property type="entry name" value="TOP1Bc"/>
    <property type="match status" value="1"/>
</dbReference>
<gene>
    <name evidence="10" type="ORF">O0I10_006339</name>
</gene>
<feature type="domain" description="Toprim" evidence="8">
    <location>
        <begin position="2"/>
        <end position="150"/>
    </location>
</feature>
<dbReference type="Proteomes" id="UP001234581">
    <property type="component" value="Unassembled WGS sequence"/>
</dbReference>
<organism evidence="10 11">
    <name type="scientific">Lichtheimia ornata</name>
    <dbReference type="NCBI Taxonomy" id="688661"/>
    <lineage>
        <taxon>Eukaryota</taxon>
        <taxon>Fungi</taxon>
        <taxon>Fungi incertae sedis</taxon>
        <taxon>Mucoromycota</taxon>
        <taxon>Mucoromycotina</taxon>
        <taxon>Mucoromycetes</taxon>
        <taxon>Mucorales</taxon>
        <taxon>Lichtheimiaceae</taxon>
        <taxon>Lichtheimia</taxon>
    </lineage>
</organism>
<name>A0AAD7V464_9FUNG</name>
<evidence type="ECO:0000259" key="9">
    <source>
        <dbReference type="PROSITE" id="PS52039"/>
    </source>
</evidence>
<evidence type="ECO:0000256" key="7">
    <source>
        <dbReference type="RuleBase" id="RU362092"/>
    </source>
</evidence>
<dbReference type="PANTHER" id="PTHR11390">
    <property type="entry name" value="PROKARYOTIC DNA TOPOISOMERASE"/>
    <property type="match status" value="1"/>
</dbReference>
<dbReference type="InterPro" id="IPR056452">
    <property type="entry name" value="Zn_ribbon_TOP3B"/>
</dbReference>
<evidence type="ECO:0000256" key="3">
    <source>
        <dbReference type="ARBA" id="ARBA00012891"/>
    </source>
</evidence>
<dbReference type="InterPro" id="IPR023406">
    <property type="entry name" value="Topo_IA_AS"/>
</dbReference>
<dbReference type="Pfam" id="PF23546">
    <property type="entry name" value="Zn_ribbon_TOP3B"/>
    <property type="match status" value="1"/>
</dbReference>
<keyword evidence="6 7" id="KW-0413">Isomerase</keyword>
<dbReference type="Gene3D" id="2.70.20.10">
    <property type="entry name" value="Topoisomerase I, domain 3"/>
    <property type="match status" value="1"/>
</dbReference>
<dbReference type="Gene3D" id="1.10.460.10">
    <property type="entry name" value="Topoisomerase I, domain 2"/>
    <property type="match status" value="1"/>
</dbReference>
<dbReference type="CDD" id="cd00186">
    <property type="entry name" value="TOP1Ac"/>
    <property type="match status" value="1"/>
</dbReference>
<feature type="domain" description="Topo IA-type catalytic" evidence="9">
    <location>
        <begin position="165"/>
        <end position="587"/>
    </location>
</feature>
<keyword evidence="5 7" id="KW-0238">DNA-binding</keyword>
<dbReference type="Pfam" id="PF01751">
    <property type="entry name" value="Toprim"/>
    <property type="match status" value="1"/>
</dbReference>
<dbReference type="GO" id="GO:0003917">
    <property type="term" value="F:DNA topoisomerase type I (single strand cut, ATP-independent) activity"/>
    <property type="evidence" value="ECO:0007669"/>
    <property type="project" value="UniProtKB-EC"/>
</dbReference>
<dbReference type="EC" id="5.6.2.1" evidence="3 7"/>
<dbReference type="GO" id="GO:0006281">
    <property type="term" value="P:DNA repair"/>
    <property type="evidence" value="ECO:0007669"/>
    <property type="project" value="TreeGrafter"/>
</dbReference>
<dbReference type="FunFam" id="1.10.290.10:FF:000001">
    <property type="entry name" value="DNA topoisomerase"/>
    <property type="match status" value="1"/>
</dbReference>
<dbReference type="Pfam" id="PF01131">
    <property type="entry name" value="Topoisom_bac"/>
    <property type="match status" value="1"/>
</dbReference>
<protein>
    <recommendedName>
        <fullName evidence="3 7">DNA topoisomerase</fullName>
        <ecNumber evidence="3 7">5.6.2.1</ecNumber>
    </recommendedName>
</protein>
<comment type="catalytic activity">
    <reaction evidence="1 7">
        <text>ATP-independent breakage of single-stranded DNA, followed by passage and rejoining.</text>
        <dbReference type="EC" id="5.6.2.1"/>
    </reaction>
</comment>
<dbReference type="InterPro" id="IPR000380">
    <property type="entry name" value="Topo_IA"/>
</dbReference>
<dbReference type="GO" id="GO:0003677">
    <property type="term" value="F:DNA binding"/>
    <property type="evidence" value="ECO:0007669"/>
    <property type="project" value="UniProtKB-KW"/>
</dbReference>
<dbReference type="EMBL" id="JARTCD010000028">
    <property type="protein sequence ID" value="KAJ8657812.1"/>
    <property type="molecule type" value="Genomic_DNA"/>
</dbReference>
<accession>A0AAD7V464</accession>
<dbReference type="PANTHER" id="PTHR11390:SF20">
    <property type="entry name" value="DNA TOPOISOMERASE 3-BETA-1"/>
    <property type="match status" value="1"/>
</dbReference>